<protein>
    <submittedName>
        <fullName evidence="2">Uncharacterized protein</fullName>
    </submittedName>
</protein>
<feature type="transmembrane region" description="Helical" evidence="1">
    <location>
        <begin position="20"/>
        <end position="38"/>
    </location>
</feature>
<keyword evidence="1" id="KW-0472">Membrane</keyword>
<dbReference type="AlphaFoldDB" id="A0A5N6JJE5"/>
<keyword evidence="3" id="KW-1185">Reference proteome</keyword>
<evidence type="ECO:0000313" key="3">
    <source>
        <dbReference type="Proteomes" id="UP000326289"/>
    </source>
</evidence>
<evidence type="ECO:0000256" key="1">
    <source>
        <dbReference type="SAM" id="Phobius"/>
    </source>
</evidence>
<accession>A0A5N6JJE5</accession>
<reference evidence="2 3" key="1">
    <citation type="submission" date="2019-04" db="EMBL/GenBank/DDBJ databases">
        <title>Fungal friends and foes A comparative genomics study of 23 Aspergillus species from section Flavi.</title>
        <authorList>
            <consortium name="DOE Joint Genome Institute"/>
            <person name="Kjaerbolling I."/>
            <person name="Vesth T.C."/>
            <person name="Frisvad J.C."/>
            <person name="Nybo J.L."/>
            <person name="Theobald S."/>
            <person name="Kildgaard S."/>
            <person name="Petersen T.I."/>
            <person name="Kuo A."/>
            <person name="Sato A."/>
            <person name="Lyhne E.K."/>
            <person name="Kogle M.E."/>
            <person name="Wiebenga A."/>
            <person name="Kun R.S."/>
            <person name="Lubbers R.J."/>
            <person name="Makela M.R."/>
            <person name="Barry K."/>
            <person name="Chovatia M."/>
            <person name="Clum A."/>
            <person name="Daum C."/>
            <person name="Haridas S."/>
            <person name="He G."/>
            <person name="LaButti K."/>
            <person name="Lipzen A."/>
            <person name="Mondo S."/>
            <person name="Pangilinan J."/>
            <person name="Riley R."/>
            <person name="Salamov A."/>
            <person name="Simmons B.A."/>
            <person name="Magnuson J.K."/>
            <person name="Henrissat B."/>
            <person name="Mortensen U.H."/>
            <person name="Larsen T.O."/>
            <person name="De vries R.P."/>
            <person name="Grigoriev I.V."/>
            <person name="Machida M."/>
            <person name="Baker S.E."/>
            <person name="Andersen M.R."/>
        </authorList>
    </citation>
    <scope>NUCLEOTIDE SEQUENCE [LARGE SCALE GENOMIC DNA]</scope>
    <source>
        <strain evidence="2 3">CBS 117635</strain>
    </source>
</reference>
<name>A0A5N6JJE5_9EURO</name>
<proteinExistence type="predicted"/>
<dbReference type="Proteomes" id="UP000326289">
    <property type="component" value="Unassembled WGS sequence"/>
</dbReference>
<sequence length="53" mass="5667">MARAKKTPVDISKGCLLIRLLLSSMAMVSYLSSFQVVLRLLSPASGVVAFILA</sequence>
<organism evidence="2 3">
    <name type="scientific">Aspergillus minisclerotigenes</name>
    <dbReference type="NCBI Taxonomy" id="656917"/>
    <lineage>
        <taxon>Eukaryota</taxon>
        <taxon>Fungi</taxon>
        <taxon>Dikarya</taxon>
        <taxon>Ascomycota</taxon>
        <taxon>Pezizomycotina</taxon>
        <taxon>Eurotiomycetes</taxon>
        <taxon>Eurotiomycetidae</taxon>
        <taxon>Eurotiales</taxon>
        <taxon>Aspergillaceae</taxon>
        <taxon>Aspergillus</taxon>
        <taxon>Aspergillus subgen. Circumdati</taxon>
    </lineage>
</organism>
<gene>
    <name evidence="2" type="ORF">BDV30DRAFT_204473</name>
</gene>
<evidence type="ECO:0000313" key="2">
    <source>
        <dbReference type="EMBL" id="KAB8277893.1"/>
    </source>
</evidence>
<dbReference type="EMBL" id="ML732770">
    <property type="protein sequence ID" value="KAB8277893.1"/>
    <property type="molecule type" value="Genomic_DNA"/>
</dbReference>
<keyword evidence="1" id="KW-1133">Transmembrane helix</keyword>
<keyword evidence="1" id="KW-0812">Transmembrane</keyword>